<keyword evidence="4 5" id="KW-0472">Membrane</keyword>
<dbReference type="GeneID" id="95642037"/>
<dbReference type="EMBL" id="AP017646">
    <property type="protein sequence ID" value="BAW30373.1"/>
    <property type="molecule type" value="Genomic_DNA"/>
</dbReference>
<comment type="subcellular location">
    <subcellularLocation>
        <location evidence="1">Membrane</location>
        <topology evidence="1">Multi-pass membrane protein</topology>
    </subcellularLocation>
</comment>
<evidence type="ECO:0000256" key="2">
    <source>
        <dbReference type="ARBA" id="ARBA00022692"/>
    </source>
</evidence>
<keyword evidence="2 5" id="KW-0812">Transmembrane</keyword>
<evidence type="ECO:0000313" key="9">
    <source>
        <dbReference type="Proteomes" id="UP000265557"/>
    </source>
</evidence>
<dbReference type="Proteomes" id="UP000323733">
    <property type="component" value="Unassembled WGS sequence"/>
</dbReference>
<name>A0A1I6Y3D6_METTE</name>
<keyword evidence="10" id="KW-1185">Reference proteome</keyword>
<dbReference type="GO" id="GO:0016020">
    <property type="term" value="C:membrane"/>
    <property type="evidence" value="ECO:0007669"/>
    <property type="project" value="UniProtKB-SubCell"/>
</dbReference>
<dbReference type="EMBL" id="FPAO01000002">
    <property type="protein sequence ID" value="SFT44594.1"/>
    <property type="molecule type" value="Genomic_DNA"/>
</dbReference>
<gene>
    <name evidence="7" type="ORF">MESMT1_2443</name>
    <name evidence="8" type="ORF">SAMN02910340_00739</name>
</gene>
<organism evidence="8 10">
    <name type="scientific">Methanosarcina thermophila</name>
    <dbReference type="NCBI Taxonomy" id="2210"/>
    <lineage>
        <taxon>Archaea</taxon>
        <taxon>Methanobacteriati</taxon>
        <taxon>Methanobacteriota</taxon>
        <taxon>Stenosarchaea group</taxon>
        <taxon>Methanomicrobia</taxon>
        <taxon>Methanosarcinales</taxon>
        <taxon>Methanosarcinaceae</taxon>
        <taxon>Methanosarcina</taxon>
    </lineage>
</organism>
<reference evidence="7 9" key="1">
    <citation type="submission" date="2016-09" db="EMBL/GenBank/DDBJ databases">
        <title>Complete Genome Sequence of Methanosarcina thermophila MT-1.</title>
        <authorList>
            <person name="Kouzuma A."/>
        </authorList>
    </citation>
    <scope>NUCLEOTIDE SEQUENCE [LARGE SCALE GENOMIC DNA]</scope>
    <source>
        <strain evidence="7 9">MT-1</strain>
    </source>
</reference>
<evidence type="ECO:0000256" key="5">
    <source>
        <dbReference type="SAM" id="Phobius"/>
    </source>
</evidence>
<accession>A0A1I6Y3D6</accession>
<feature type="transmembrane region" description="Helical" evidence="5">
    <location>
        <begin position="101"/>
        <end position="128"/>
    </location>
</feature>
<evidence type="ECO:0000259" key="6">
    <source>
        <dbReference type="Pfam" id="PF04893"/>
    </source>
</evidence>
<keyword evidence="3 5" id="KW-1133">Transmembrane helix</keyword>
<evidence type="ECO:0000313" key="8">
    <source>
        <dbReference type="EMBL" id="SFT44594.1"/>
    </source>
</evidence>
<evidence type="ECO:0000256" key="4">
    <source>
        <dbReference type="ARBA" id="ARBA00023136"/>
    </source>
</evidence>
<evidence type="ECO:0000313" key="10">
    <source>
        <dbReference type="Proteomes" id="UP000323733"/>
    </source>
</evidence>
<dbReference type="Pfam" id="PF04893">
    <property type="entry name" value="Yip1"/>
    <property type="match status" value="1"/>
</dbReference>
<dbReference type="Proteomes" id="UP000265557">
    <property type="component" value="Chromosome"/>
</dbReference>
<evidence type="ECO:0000256" key="3">
    <source>
        <dbReference type="ARBA" id="ARBA00022989"/>
    </source>
</evidence>
<evidence type="ECO:0000313" key="7">
    <source>
        <dbReference type="EMBL" id="BAW30373.1"/>
    </source>
</evidence>
<dbReference type="AlphaFoldDB" id="A0A1I6Y3D6"/>
<feature type="transmembrane region" description="Helical" evidence="5">
    <location>
        <begin position="27"/>
        <end position="48"/>
    </location>
</feature>
<dbReference type="InterPro" id="IPR006977">
    <property type="entry name" value="Yip1_dom"/>
</dbReference>
<accession>A0A3G9CW74</accession>
<feature type="transmembrane region" description="Helical" evidence="5">
    <location>
        <begin position="148"/>
        <end position="171"/>
    </location>
</feature>
<proteinExistence type="predicted"/>
<evidence type="ECO:0000256" key="1">
    <source>
        <dbReference type="ARBA" id="ARBA00004141"/>
    </source>
</evidence>
<dbReference type="RefSeq" id="WP_048166778.1">
    <property type="nucleotide sequence ID" value="NZ_FPAO01000002.1"/>
</dbReference>
<feature type="domain" description="Yip1" evidence="6">
    <location>
        <begin position="9"/>
        <end position="165"/>
    </location>
</feature>
<sequence>MNYFTVFTDVILKPSEFFKKMPREDSFVHPLIFSIIFLLLTVLTGHFFDSIYLNKYIEIPGPVFITELLQIFFSYACVSIGCVLSFKFLANKENYEESFKIVAYSFAVLPFQFIPFSLIPIIASIYWIHICIRGGQFVYNLSYWKSCFIVLIGSLVFPILLAFLIIDITLYL</sequence>
<feature type="transmembrane region" description="Helical" evidence="5">
    <location>
        <begin position="68"/>
        <end position="89"/>
    </location>
</feature>
<protein>
    <recommendedName>
        <fullName evidence="6">Yip1 domain-containing protein</fullName>
    </recommendedName>
</protein>
<reference evidence="8 10" key="2">
    <citation type="submission" date="2016-10" db="EMBL/GenBank/DDBJ databases">
        <authorList>
            <person name="Varghese N."/>
            <person name="Submissions S."/>
        </authorList>
    </citation>
    <scope>NUCLEOTIDE SEQUENCE [LARGE SCALE GENOMIC DNA]</scope>
    <source>
        <strain evidence="8 10">DSM 11855</strain>
    </source>
</reference>